<dbReference type="GO" id="GO:0004674">
    <property type="term" value="F:protein serine/threonine kinase activity"/>
    <property type="evidence" value="ECO:0007669"/>
    <property type="project" value="TreeGrafter"/>
</dbReference>
<dbReference type="OrthoDB" id="635774at2759"/>
<evidence type="ECO:0000256" key="3">
    <source>
        <dbReference type="ARBA" id="ARBA00022777"/>
    </source>
</evidence>
<protein>
    <submittedName>
        <fullName evidence="8">Kinase-like domain-containing protein</fullName>
    </submittedName>
</protein>
<dbReference type="Gene3D" id="1.10.510.10">
    <property type="entry name" value="Transferase(Phosphotransferase) domain 1"/>
    <property type="match status" value="1"/>
</dbReference>
<dbReference type="InterPro" id="IPR000719">
    <property type="entry name" value="Prot_kinase_dom"/>
</dbReference>
<evidence type="ECO:0000313" key="8">
    <source>
        <dbReference type="EMBL" id="GES77260.1"/>
    </source>
</evidence>
<keyword evidence="4" id="KW-0067">ATP-binding</keyword>
<accession>A0A2Z6QBF0</accession>
<evidence type="ECO:0000313" key="9">
    <source>
        <dbReference type="Proteomes" id="UP000247702"/>
    </source>
</evidence>
<evidence type="ECO:0000259" key="6">
    <source>
        <dbReference type="PROSITE" id="PS50011"/>
    </source>
</evidence>
<sequence length="744" mass="85955">MALRKMYIKKDEITKNENPIEHNGNKTNVYIGNYKGQDVAIKLSKNDQEMTRQEFYTYYRLRSSQNIIKCFGIMSLPNQNLSLIFEYASKGNLHDYLKSSSLTWEEKSKLLNELLLGLDYCHEKHILHLNLKLSNILVMDDGIIKLTDFTVKGGANKKDNVEKKDFEKDSLCWMAPERVCNDEDINSWFVKNPYLSDIYSCGLILWSVACDGMIPYENLDNENIEKEKSNVNTIQDLNGKIPKDCPGNYIKVFNNLTKYNPEERCTLSTAVTDLQSTYEEVNEITEPLNSEQNMTESQLKINQKPQEQTEQQEENIQQQNLDSKKKNEEVLNQPRNSVSFPDLKNSAIEALIEQERKERRHSSAELIGDNTSKSFRRSGVSFYEHPININSKLINTSFFRSTPSPSPSSKMSAAPSVLTSTQQSITQSVNFQINFIEELFEFYQSQVRIDLNSFPKQLQYWLKSKQLDPTSLFDSVKNIPSQKYYESLLGILYENGIGTSQDKTLAFHCYTMGKDNGDPISKALLANAHLVGCGTKKNVKQAYLLLKKYSNEGNIWSQFMLAEYYYNNIISINCFGKKNLMLRDTSKEAFMWYMKSAQGGYINAEYKIGTCYKKGFGAIKSNLAAFQWYLKAAINGLMVAQYKVAKWYQDGGDDGKIGEKKDEDEAFRWYLRAASNRHEKAMKIVAEEYENGYHIDKDLGEAKRWYEQAFLLELDWAYAKLKQWCEQDIIKSNDPLYYDIMLRI</sequence>
<dbReference type="SUPFAM" id="SSF81901">
    <property type="entry name" value="HCP-like"/>
    <property type="match status" value="2"/>
</dbReference>
<keyword evidence="1" id="KW-0808">Transferase</keyword>
<dbReference type="SUPFAM" id="SSF56112">
    <property type="entry name" value="Protein kinase-like (PK-like)"/>
    <property type="match status" value="1"/>
</dbReference>
<dbReference type="InterPro" id="IPR006597">
    <property type="entry name" value="Sel1-like"/>
</dbReference>
<dbReference type="InterPro" id="IPR011990">
    <property type="entry name" value="TPR-like_helical_dom_sf"/>
</dbReference>
<gene>
    <name evidence="8" type="ORF">RCL2_000464400</name>
    <name evidence="7" type="ORF">RclHR1_00140004</name>
</gene>
<dbReference type="PANTHER" id="PTHR44329">
    <property type="entry name" value="SERINE/THREONINE-PROTEIN KINASE TNNI3K-RELATED"/>
    <property type="match status" value="1"/>
</dbReference>
<evidence type="ECO:0000256" key="1">
    <source>
        <dbReference type="ARBA" id="ARBA00022679"/>
    </source>
</evidence>
<feature type="domain" description="Protein kinase" evidence="6">
    <location>
        <begin position="15"/>
        <end position="278"/>
    </location>
</feature>
<dbReference type="AlphaFoldDB" id="A0A2Z6QBF0"/>
<proteinExistence type="predicted"/>
<dbReference type="Proteomes" id="UP000615446">
    <property type="component" value="Unassembled WGS sequence"/>
</dbReference>
<dbReference type="Gene3D" id="1.25.40.10">
    <property type="entry name" value="Tetratricopeptide repeat domain"/>
    <property type="match status" value="1"/>
</dbReference>
<reference evidence="7 9" key="1">
    <citation type="submission" date="2017-11" db="EMBL/GenBank/DDBJ databases">
        <title>The genome of Rhizophagus clarus HR1 reveals common genetic basis of auxotrophy among arbuscular mycorrhizal fungi.</title>
        <authorList>
            <person name="Kobayashi Y."/>
        </authorList>
    </citation>
    <scope>NUCLEOTIDE SEQUENCE [LARGE SCALE GENOMIC DNA]</scope>
    <source>
        <strain evidence="7 9">HR1</strain>
    </source>
</reference>
<dbReference type="SMART" id="SM00671">
    <property type="entry name" value="SEL1"/>
    <property type="match status" value="5"/>
</dbReference>
<dbReference type="Gene3D" id="3.30.200.20">
    <property type="entry name" value="Phosphorylase Kinase, domain 1"/>
    <property type="match status" value="1"/>
</dbReference>
<evidence type="ECO:0000256" key="5">
    <source>
        <dbReference type="SAM" id="MobiDB-lite"/>
    </source>
</evidence>
<evidence type="ECO:0000256" key="2">
    <source>
        <dbReference type="ARBA" id="ARBA00022741"/>
    </source>
</evidence>
<feature type="compositionally biased region" description="Polar residues" evidence="5">
    <location>
        <begin position="287"/>
        <end position="301"/>
    </location>
</feature>
<reference evidence="8" key="2">
    <citation type="submission" date="2019-10" db="EMBL/GenBank/DDBJ databases">
        <title>Conservation and host-specific expression of non-tandemly repeated heterogenous ribosome RNA gene in arbuscular mycorrhizal fungi.</title>
        <authorList>
            <person name="Maeda T."/>
            <person name="Kobayashi Y."/>
            <person name="Nakagawa T."/>
            <person name="Ezawa T."/>
            <person name="Yamaguchi K."/>
            <person name="Bino T."/>
            <person name="Nishimoto Y."/>
            <person name="Shigenobu S."/>
            <person name="Kawaguchi M."/>
        </authorList>
    </citation>
    <scope>NUCLEOTIDE SEQUENCE</scope>
    <source>
        <strain evidence="8">HR1</strain>
    </source>
</reference>
<dbReference type="Pfam" id="PF08238">
    <property type="entry name" value="Sel1"/>
    <property type="match status" value="6"/>
</dbReference>
<feature type="compositionally biased region" description="Low complexity" evidence="5">
    <location>
        <begin position="302"/>
        <end position="320"/>
    </location>
</feature>
<feature type="region of interest" description="Disordered" evidence="5">
    <location>
        <begin position="285"/>
        <end position="327"/>
    </location>
</feature>
<dbReference type="Proteomes" id="UP000247702">
    <property type="component" value="Unassembled WGS sequence"/>
</dbReference>
<keyword evidence="3 8" id="KW-0418">Kinase</keyword>
<dbReference type="InterPro" id="IPR051681">
    <property type="entry name" value="Ser/Thr_Kinases-Pseudokinases"/>
</dbReference>
<dbReference type="PANTHER" id="PTHR44329:SF288">
    <property type="entry name" value="MITOGEN-ACTIVATED PROTEIN KINASE KINASE KINASE 20"/>
    <property type="match status" value="1"/>
</dbReference>
<keyword evidence="2" id="KW-0547">Nucleotide-binding</keyword>
<evidence type="ECO:0000256" key="4">
    <source>
        <dbReference type="ARBA" id="ARBA00022840"/>
    </source>
</evidence>
<dbReference type="EMBL" id="BEXD01000446">
    <property type="protein sequence ID" value="GBB87500.1"/>
    <property type="molecule type" value="Genomic_DNA"/>
</dbReference>
<dbReference type="EMBL" id="BLAL01000030">
    <property type="protein sequence ID" value="GES77260.1"/>
    <property type="molecule type" value="Genomic_DNA"/>
</dbReference>
<keyword evidence="9" id="KW-1185">Reference proteome</keyword>
<comment type="caution">
    <text evidence="7">The sequence shown here is derived from an EMBL/GenBank/DDBJ whole genome shotgun (WGS) entry which is preliminary data.</text>
</comment>
<dbReference type="InterPro" id="IPR011009">
    <property type="entry name" value="Kinase-like_dom_sf"/>
</dbReference>
<organism evidence="7 9">
    <name type="scientific">Rhizophagus clarus</name>
    <dbReference type="NCBI Taxonomy" id="94130"/>
    <lineage>
        <taxon>Eukaryota</taxon>
        <taxon>Fungi</taxon>
        <taxon>Fungi incertae sedis</taxon>
        <taxon>Mucoromycota</taxon>
        <taxon>Glomeromycotina</taxon>
        <taxon>Glomeromycetes</taxon>
        <taxon>Glomerales</taxon>
        <taxon>Glomeraceae</taxon>
        <taxon>Rhizophagus</taxon>
    </lineage>
</organism>
<name>A0A2Z6QBF0_9GLOM</name>
<dbReference type="Pfam" id="PF07714">
    <property type="entry name" value="PK_Tyr_Ser-Thr"/>
    <property type="match status" value="1"/>
</dbReference>
<evidence type="ECO:0000313" key="7">
    <source>
        <dbReference type="EMBL" id="GBB87500.1"/>
    </source>
</evidence>
<dbReference type="PROSITE" id="PS50011">
    <property type="entry name" value="PROTEIN_KINASE_DOM"/>
    <property type="match status" value="1"/>
</dbReference>
<dbReference type="InterPro" id="IPR001245">
    <property type="entry name" value="Ser-Thr/Tyr_kinase_cat_dom"/>
</dbReference>
<dbReference type="GO" id="GO:0005524">
    <property type="term" value="F:ATP binding"/>
    <property type="evidence" value="ECO:0007669"/>
    <property type="project" value="UniProtKB-KW"/>
</dbReference>